<dbReference type="PROSITE" id="PS00028">
    <property type="entry name" value="ZINC_FINGER_C2H2_1"/>
    <property type="match status" value="1"/>
</dbReference>
<dbReference type="Proteomes" id="UP001186944">
    <property type="component" value="Unassembled WGS sequence"/>
</dbReference>
<dbReference type="InterPro" id="IPR036236">
    <property type="entry name" value="Znf_C2H2_sf"/>
</dbReference>
<dbReference type="PROSITE" id="PS50157">
    <property type="entry name" value="ZINC_FINGER_C2H2_2"/>
    <property type="match status" value="2"/>
</dbReference>
<evidence type="ECO:0000256" key="10">
    <source>
        <dbReference type="PROSITE-ProRule" id="PRU00042"/>
    </source>
</evidence>
<dbReference type="SUPFAM" id="SSF57667">
    <property type="entry name" value="beta-beta-alpha zinc fingers"/>
    <property type="match status" value="1"/>
</dbReference>
<dbReference type="SMART" id="SM00355">
    <property type="entry name" value="ZnF_C2H2"/>
    <property type="match status" value="2"/>
</dbReference>
<keyword evidence="13" id="KW-1185">Reference proteome</keyword>
<organism evidence="12 13">
    <name type="scientific">Pinctada imbricata</name>
    <name type="common">Atlantic pearl-oyster</name>
    <name type="synonym">Pinctada martensii</name>
    <dbReference type="NCBI Taxonomy" id="66713"/>
    <lineage>
        <taxon>Eukaryota</taxon>
        <taxon>Metazoa</taxon>
        <taxon>Spiralia</taxon>
        <taxon>Lophotrochozoa</taxon>
        <taxon>Mollusca</taxon>
        <taxon>Bivalvia</taxon>
        <taxon>Autobranchia</taxon>
        <taxon>Pteriomorphia</taxon>
        <taxon>Pterioida</taxon>
        <taxon>Pterioidea</taxon>
        <taxon>Pteriidae</taxon>
        <taxon>Pinctada</taxon>
    </lineage>
</organism>
<evidence type="ECO:0000256" key="7">
    <source>
        <dbReference type="ARBA" id="ARBA00023015"/>
    </source>
</evidence>
<evidence type="ECO:0000259" key="11">
    <source>
        <dbReference type="PROSITE" id="PS50157"/>
    </source>
</evidence>
<dbReference type="InterPro" id="IPR051497">
    <property type="entry name" value="Dev/Hematopoietic_TF"/>
</dbReference>
<sequence length="262" mass="29220">MTTARSGKIRHSTCHCITGNPNVCFKHSLPEFVVVANPLRSKLDRCNAMDIKVEPLNPGIFSGHSSGSTDRMRVPTKTENDSALYDQVSDYVPPQQSDTSYKYQSTSMPVFPNMPYPSAYPYVPIRPAPSQTVQVSPQYPQMTSGVSDPYDVEEEAAFEEKVPRNSTGIIGKRSHLPKRYKCAMCAYRTRYKSDLNRHVRKHAIATFNCDICNMPFKTVGNVEFHKRKEHSGLLANQTTASVNDVLSTAVKCVPMVLNTAPI</sequence>
<evidence type="ECO:0000256" key="5">
    <source>
        <dbReference type="ARBA" id="ARBA00022771"/>
    </source>
</evidence>
<evidence type="ECO:0000256" key="3">
    <source>
        <dbReference type="ARBA" id="ARBA00022723"/>
    </source>
</evidence>
<dbReference type="PANTHER" id="PTHR45993">
    <property type="entry name" value="B-CELL LYMPHOMA/LEUKEMIA 11"/>
    <property type="match status" value="1"/>
</dbReference>
<evidence type="ECO:0000256" key="9">
    <source>
        <dbReference type="ARBA" id="ARBA00023242"/>
    </source>
</evidence>
<comment type="subcellular location">
    <subcellularLocation>
        <location evidence="1">Nucleus</location>
    </subcellularLocation>
</comment>
<dbReference type="EMBL" id="VSWD01000008">
    <property type="protein sequence ID" value="KAK3095963.1"/>
    <property type="molecule type" value="Genomic_DNA"/>
</dbReference>
<evidence type="ECO:0000256" key="6">
    <source>
        <dbReference type="ARBA" id="ARBA00022833"/>
    </source>
</evidence>
<keyword evidence="6" id="KW-0862">Zinc</keyword>
<evidence type="ECO:0000256" key="2">
    <source>
        <dbReference type="ARBA" id="ARBA00006991"/>
    </source>
</evidence>
<dbReference type="GO" id="GO:0000978">
    <property type="term" value="F:RNA polymerase II cis-regulatory region sequence-specific DNA binding"/>
    <property type="evidence" value="ECO:0007669"/>
    <property type="project" value="TreeGrafter"/>
</dbReference>
<protein>
    <recommendedName>
        <fullName evidence="11">C2H2-type domain-containing protein</fullName>
    </recommendedName>
</protein>
<comment type="caution">
    <text evidence="12">The sequence shown here is derived from an EMBL/GenBank/DDBJ whole genome shotgun (WGS) entry which is preliminary data.</text>
</comment>
<comment type="similarity">
    <text evidence="2">Belongs to the krueppel C2H2-type zinc-finger protein family.</text>
</comment>
<evidence type="ECO:0000256" key="1">
    <source>
        <dbReference type="ARBA" id="ARBA00004123"/>
    </source>
</evidence>
<dbReference type="GO" id="GO:0003700">
    <property type="term" value="F:DNA-binding transcription factor activity"/>
    <property type="evidence" value="ECO:0007669"/>
    <property type="project" value="TreeGrafter"/>
</dbReference>
<keyword evidence="5 10" id="KW-0863">Zinc-finger</keyword>
<evidence type="ECO:0000256" key="8">
    <source>
        <dbReference type="ARBA" id="ARBA00023163"/>
    </source>
</evidence>
<dbReference type="GO" id="GO:0005634">
    <property type="term" value="C:nucleus"/>
    <property type="evidence" value="ECO:0007669"/>
    <property type="project" value="UniProtKB-SubCell"/>
</dbReference>
<dbReference type="AlphaFoldDB" id="A0AA88Y1G6"/>
<keyword evidence="8" id="KW-0804">Transcription</keyword>
<evidence type="ECO:0000313" key="13">
    <source>
        <dbReference type="Proteomes" id="UP001186944"/>
    </source>
</evidence>
<dbReference type="PANTHER" id="PTHR45993:SF6">
    <property type="entry name" value="C2H2-TYPE DOMAIN-CONTAINING PROTEIN"/>
    <property type="match status" value="1"/>
</dbReference>
<dbReference type="GO" id="GO:0008270">
    <property type="term" value="F:zinc ion binding"/>
    <property type="evidence" value="ECO:0007669"/>
    <property type="project" value="UniProtKB-KW"/>
</dbReference>
<gene>
    <name evidence="12" type="ORF">FSP39_021351</name>
</gene>
<feature type="domain" description="C2H2-type" evidence="11">
    <location>
        <begin position="207"/>
        <end position="232"/>
    </location>
</feature>
<evidence type="ECO:0000256" key="4">
    <source>
        <dbReference type="ARBA" id="ARBA00022737"/>
    </source>
</evidence>
<feature type="domain" description="C2H2-type" evidence="11">
    <location>
        <begin position="180"/>
        <end position="203"/>
    </location>
</feature>
<keyword evidence="3" id="KW-0479">Metal-binding</keyword>
<dbReference type="GO" id="GO:0006357">
    <property type="term" value="P:regulation of transcription by RNA polymerase II"/>
    <property type="evidence" value="ECO:0007669"/>
    <property type="project" value="TreeGrafter"/>
</dbReference>
<accession>A0AA88Y1G6</accession>
<name>A0AA88Y1G6_PINIB</name>
<dbReference type="InterPro" id="IPR013087">
    <property type="entry name" value="Znf_C2H2_type"/>
</dbReference>
<keyword evidence="4" id="KW-0677">Repeat</keyword>
<evidence type="ECO:0000313" key="12">
    <source>
        <dbReference type="EMBL" id="KAK3095963.1"/>
    </source>
</evidence>
<dbReference type="FunFam" id="3.30.160.60:FF:000183">
    <property type="entry name" value="E3 ubiquitin-protein ligase ZFP91"/>
    <property type="match status" value="1"/>
</dbReference>
<reference evidence="12" key="1">
    <citation type="submission" date="2019-08" db="EMBL/GenBank/DDBJ databases">
        <title>The improved chromosome-level genome for the pearl oyster Pinctada fucata martensii using PacBio sequencing and Hi-C.</title>
        <authorList>
            <person name="Zheng Z."/>
        </authorList>
    </citation>
    <scope>NUCLEOTIDE SEQUENCE</scope>
    <source>
        <strain evidence="12">ZZ-2019</strain>
        <tissue evidence="12">Adductor muscle</tissue>
    </source>
</reference>
<keyword evidence="9" id="KW-0539">Nucleus</keyword>
<keyword evidence="7" id="KW-0805">Transcription regulation</keyword>
<dbReference type="Gene3D" id="3.30.160.60">
    <property type="entry name" value="Classic Zinc Finger"/>
    <property type="match status" value="1"/>
</dbReference>
<proteinExistence type="inferred from homology"/>